<dbReference type="InterPro" id="IPR021109">
    <property type="entry name" value="Peptidase_aspartic_dom_sf"/>
</dbReference>
<comment type="subcellular location">
    <subcellularLocation>
        <location evidence="2">Secreted</location>
    </subcellularLocation>
</comment>
<feature type="active site" evidence="12">
    <location>
        <position position="85"/>
    </location>
</feature>
<feature type="disulfide bond" evidence="13">
    <location>
        <begin position="335"/>
        <end position="369"/>
    </location>
</feature>
<feature type="active site" evidence="12">
    <location>
        <position position="299"/>
    </location>
</feature>
<evidence type="ECO:0000256" key="6">
    <source>
        <dbReference type="ARBA" id="ARBA00022670"/>
    </source>
</evidence>
<keyword evidence="8 14" id="KW-0064">Aspartyl protease</keyword>
<dbReference type="PROSITE" id="PS51767">
    <property type="entry name" value="PEPTIDASE_A1"/>
    <property type="match status" value="1"/>
</dbReference>
<dbReference type="InterPro" id="IPR033121">
    <property type="entry name" value="PEPTIDASE_A1"/>
</dbReference>
<feature type="signal peptide" evidence="15">
    <location>
        <begin position="1"/>
        <end position="15"/>
    </location>
</feature>
<evidence type="ECO:0000256" key="3">
    <source>
        <dbReference type="ARBA" id="ARBA00007447"/>
    </source>
</evidence>
<evidence type="ECO:0000313" key="17">
    <source>
        <dbReference type="EMBL" id="CAI5757935.1"/>
    </source>
</evidence>
<dbReference type="InterPro" id="IPR001461">
    <property type="entry name" value="Aspartic_peptidase_A1"/>
</dbReference>
<reference evidence="17" key="1">
    <citation type="submission" date="2022-12" db="EMBL/GenBank/DDBJ databases">
        <authorList>
            <person name="Brejova B."/>
        </authorList>
    </citation>
    <scope>NUCLEOTIDE SEQUENCE</scope>
</reference>
<dbReference type="EMBL" id="CANTUO010000002">
    <property type="protein sequence ID" value="CAI5757935.1"/>
    <property type="molecule type" value="Genomic_DNA"/>
</dbReference>
<dbReference type="Gene3D" id="2.40.70.10">
    <property type="entry name" value="Acid Proteases"/>
    <property type="match status" value="2"/>
</dbReference>
<keyword evidence="9 14" id="KW-0378">Hydrolase</keyword>
<dbReference type="GO" id="GO:0004190">
    <property type="term" value="F:aspartic-type endopeptidase activity"/>
    <property type="evidence" value="ECO:0007669"/>
    <property type="project" value="UniProtKB-KW"/>
</dbReference>
<protein>
    <recommendedName>
        <fullName evidence="4">candidapepsin</fullName>
        <ecNumber evidence="4">3.4.23.24</ecNumber>
    </recommendedName>
</protein>
<dbReference type="AlphaFoldDB" id="A0A9W4TUI7"/>
<evidence type="ECO:0000256" key="12">
    <source>
        <dbReference type="PIRSR" id="PIRSR601461-1"/>
    </source>
</evidence>
<evidence type="ECO:0000256" key="14">
    <source>
        <dbReference type="RuleBase" id="RU000454"/>
    </source>
</evidence>
<evidence type="ECO:0000256" key="7">
    <source>
        <dbReference type="ARBA" id="ARBA00022729"/>
    </source>
</evidence>
<dbReference type="Pfam" id="PF00026">
    <property type="entry name" value="Asp"/>
    <property type="match status" value="1"/>
</dbReference>
<evidence type="ECO:0000313" key="18">
    <source>
        <dbReference type="Proteomes" id="UP001152885"/>
    </source>
</evidence>
<dbReference type="Proteomes" id="UP001152885">
    <property type="component" value="Unassembled WGS sequence"/>
</dbReference>
<dbReference type="CDD" id="cd05474">
    <property type="entry name" value="SAP_like"/>
    <property type="match status" value="1"/>
</dbReference>
<dbReference type="PANTHER" id="PTHR47966:SF65">
    <property type="entry name" value="ASPARTIC-TYPE ENDOPEPTIDASE"/>
    <property type="match status" value="1"/>
</dbReference>
<dbReference type="EC" id="3.4.23.24" evidence="4"/>
<name>A0A9W4TUI7_9ASCO</name>
<dbReference type="SUPFAM" id="SSF50630">
    <property type="entry name" value="Acid proteases"/>
    <property type="match status" value="1"/>
</dbReference>
<evidence type="ECO:0000256" key="1">
    <source>
        <dbReference type="ARBA" id="ARBA00001675"/>
    </source>
</evidence>
<keyword evidence="18" id="KW-1185">Reference proteome</keyword>
<organism evidence="17 18">
    <name type="scientific">Candida verbasci</name>
    <dbReference type="NCBI Taxonomy" id="1227364"/>
    <lineage>
        <taxon>Eukaryota</taxon>
        <taxon>Fungi</taxon>
        <taxon>Dikarya</taxon>
        <taxon>Ascomycota</taxon>
        <taxon>Saccharomycotina</taxon>
        <taxon>Pichiomycetes</taxon>
        <taxon>Debaryomycetaceae</taxon>
        <taxon>Candida/Lodderomyces clade</taxon>
        <taxon>Candida</taxon>
    </lineage>
</organism>
<dbReference type="InterPro" id="IPR001969">
    <property type="entry name" value="Aspartic_peptidase_AS"/>
</dbReference>
<keyword evidence="7 15" id="KW-0732">Signal</keyword>
<gene>
    <name evidence="17" type="ORF">CANVERA_P2447</name>
</gene>
<evidence type="ECO:0000256" key="8">
    <source>
        <dbReference type="ARBA" id="ARBA00022750"/>
    </source>
</evidence>
<dbReference type="PROSITE" id="PS00141">
    <property type="entry name" value="ASP_PROTEASE"/>
    <property type="match status" value="1"/>
</dbReference>
<keyword evidence="10" id="KW-0865">Zymogen</keyword>
<dbReference type="PANTHER" id="PTHR47966">
    <property type="entry name" value="BETA-SITE APP-CLEAVING ENZYME, ISOFORM A-RELATED"/>
    <property type="match status" value="1"/>
</dbReference>
<evidence type="ECO:0000259" key="16">
    <source>
        <dbReference type="PROSITE" id="PS51767"/>
    </source>
</evidence>
<evidence type="ECO:0000256" key="10">
    <source>
        <dbReference type="ARBA" id="ARBA00023145"/>
    </source>
</evidence>
<evidence type="ECO:0000256" key="5">
    <source>
        <dbReference type="ARBA" id="ARBA00022525"/>
    </source>
</evidence>
<dbReference type="FunFam" id="2.40.70.10:FF:000011">
    <property type="entry name" value="Aspartic protease"/>
    <property type="match status" value="1"/>
</dbReference>
<dbReference type="GO" id="GO:0006508">
    <property type="term" value="P:proteolysis"/>
    <property type="evidence" value="ECO:0007669"/>
    <property type="project" value="UniProtKB-KW"/>
</dbReference>
<evidence type="ECO:0000256" key="11">
    <source>
        <dbReference type="ARBA" id="ARBA00023157"/>
    </source>
</evidence>
<comment type="similarity">
    <text evidence="3 14">Belongs to the peptidase A1 family.</text>
</comment>
<accession>A0A9W4TUI7</accession>
<comment type="catalytic activity">
    <reaction evidence="1">
        <text>Preferential cleavage at the carboxyl of hydrophobic amino acids, but fails to cleave 15-Leu-|-Tyr-16, 16-Tyr-|-Leu-17 and 24-Phe-|-Phe-25 of insulin B chain. Activates trypsinogen, and degrades keratin.</text>
        <dbReference type="EC" id="3.4.23.24"/>
    </reaction>
</comment>
<evidence type="ECO:0000256" key="2">
    <source>
        <dbReference type="ARBA" id="ARBA00004613"/>
    </source>
</evidence>
<evidence type="ECO:0000256" key="9">
    <source>
        <dbReference type="ARBA" id="ARBA00022801"/>
    </source>
</evidence>
<dbReference type="InterPro" id="IPR033876">
    <property type="entry name" value="SAP-like"/>
</dbReference>
<proteinExistence type="inferred from homology"/>
<feature type="domain" description="Peptidase A1" evidence="16">
    <location>
        <begin position="67"/>
        <end position="405"/>
    </location>
</feature>
<dbReference type="GO" id="GO:0005576">
    <property type="term" value="C:extracellular region"/>
    <property type="evidence" value="ECO:0007669"/>
    <property type="project" value="UniProtKB-SubCell"/>
</dbReference>
<evidence type="ECO:0000256" key="13">
    <source>
        <dbReference type="PIRSR" id="PIRSR601461-2"/>
    </source>
</evidence>
<evidence type="ECO:0000256" key="4">
    <source>
        <dbReference type="ARBA" id="ARBA00013207"/>
    </source>
</evidence>
<keyword evidence="6 14" id="KW-0645">Protease</keyword>
<dbReference type="PRINTS" id="PR00792">
    <property type="entry name" value="PEPSIN"/>
</dbReference>
<sequence>MNFLLLLTFIPLVFTYDGFLSLSLNKFQDPVEELIKNFTDLFDAQQKTVGDETGSFQVELSNARTYYFIDLKVGNPQQSIRTMIDTGSADLWFIGKDNLQCASNGGTVDCQLYGTFDESKSSTWQTNNTAFEIGYLDGSEATGIMGKDGIEFAENFALDNAEFAVVKNTTENIGVFGIGYSKLESTNATYSNIPKLLKDQGVISKVAYSIYLNSKNSTQGYILFGGIDYAKFDGELTDYDIVPFSGQYLYSQIALSHISFSCNNYTGSNNGPRVGAVAYNGTGSFNGAVDIKNQPALLDTGTTYTYLLQKQVESLVKNFGNSSYNQLFGMYNVPCYIGNPGNYFTFNFGQQGYQVDASEFVINNPVGGCLFTILNSVDGSLILGDNFLRSVYALFDLEDNKISLAQANYNDNHQVVPIY</sequence>
<keyword evidence="11 13" id="KW-1015">Disulfide bond</keyword>
<comment type="caution">
    <text evidence="17">The sequence shown here is derived from an EMBL/GenBank/DDBJ whole genome shotgun (WGS) entry which is preliminary data.</text>
</comment>
<feature type="chain" id="PRO_5040925663" description="candidapepsin" evidence="15">
    <location>
        <begin position="16"/>
        <end position="419"/>
    </location>
</feature>
<dbReference type="OrthoDB" id="771136at2759"/>
<evidence type="ECO:0000256" key="15">
    <source>
        <dbReference type="SAM" id="SignalP"/>
    </source>
</evidence>
<keyword evidence="5" id="KW-0964">Secreted</keyword>